<keyword evidence="1" id="KW-0121">Carboxypeptidase</keyword>
<comment type="catalytic activity">
    <reaction evidence="8">
        <text>[GlcNAc-(1-&gt;4)-Mur2Ac(oyl-L-Ala-gamma-D-Glu-L-Lys-D-Ala-D-Ala)](n)-di-trans,octa-cis-undecaprenyl diphosphate + beta-D-GlcNAc-(1-&gt;4)-Mur2Ac(oyl-L-Ala-gamma-D-Glu-L-Lys-D-Ala-D-Ala)-di-trans,octa-cis-undecaprenyl diphosphate = [GlcNAc-(1-&gt;4)-Mur2Ac(oyl-L-Ala-gamma-D-Glu-L-Lys-D-Ala-D-Ala)](n+1)-di-trans,octa-cis-undecaprenyl diphosphate + di-trans,octa-cis-undecaprenyl diphosphate + H(+)</text>
        <dbReference type="Rhea" id="RHEA:23708"/>
        <dbReference type="Rhea" id="RHEA-COMP:9602"/>
        <dbReference type="Rhea" id="RHEA-COMP:9603"/>
        <dbReference type="ChEBI" id="CHEBI:15378"/>
        <dbReference type="ChEBI" id="CHEBI:58405"/>
        <dbReference type="ChEBI" id="CHEBI:60033"/>
        <dbReference type="ChEBI" id="CHEBI:78435"/>
        <dbReference type="EC" id="2.4.99.28"/>
    </reaction>
</comment>
<feature type="compositionally biased region" description="Basic residues" evidence="9">
    <location>
        <begin position="11"/>
        <end position="30"/>
    </location>
</feature>
<evidence type="ECO:0000256" key="2">
    <source>
        <dbReference type="ARBA" id="ARBA00022670"/>
    </source>
</evidence>
<keyword evidence="2" id="KW-0645">Protease</keyword>
<keyword evidence="10" id="KW-0472">Membrane</keyword>
<feature type="transmembrane region" description="Helical" evidence="10">
    <location>
        <begin position="35"/>
        <end position="61"/>
    </location>
</feature>
<evidence type="ECO:0000313" key="14">
    <source>
        <dbReference type="Proteomes" id="UP001597285"/>
    </source>
</evidence>
<evidence type="ECO:0000256" key="7">
    <source>
        <dbReference type="ARBA" id="ARBA00034000"/>
    </source>
</evidence>
<keyword evidence="14" id="KW-1185">Reference proteome</keyword>
<feature type="compositionally biased region" description="Low complexity" evidence="9">
    <location>
        <begin position="804"/>
        <end position="821"/>
    </location>
</feature>
<evidence type="ECO:0000259" key="12">
    <source>
        <dbReference type="Pfam" id="PF00912"/>
    </source>
</evidence>
<dbReference type="Pfam" id="PF00912">
    <property type="entry name" value="Transgly"/>
    <property type="match status" value="1"/>
</dbReference>
<dbReference type="InterPro" id="IPR001460">
    <property type="entry name" value="PCN-bd_Tpept"/>
</dbReference>
<keyword evidence="5" id="KW-0378">Hydrolase</keyword>
<evidence type="ECO:0000256" key="4">
    <source>
        <dbReference type="ARBA" id="ARBA00022679"/>
    </source>
</evidence>
<dbReference type="InterPro" id="IPR036950">
    <property type="entry name" value="PBP_transglycosylase"/>
</dbReference>
<gene>
    <name evidence="13" type="ORF">ACFSBK_06065</name>
</gene>
<dbReference type="SUPFAM" id="SSF56601">
    <property type="entry name" value="beta-lactamase/transpeptidase-like"/>
    <property type="match status" value="1"/>
</dbReference>
<dbReference type="PANTHER" id="PTHR32282:SF29">
    <property type="entry name" value="PENICILLIN-BINDING PROTEIN 1A"/>
    <property type="match status" value="1"/>
</dbReference>
<dbReference type="InterPro" id="IPR012338">
    <property type="entry name" value="Beta-lactam/transpept-like"/>
</dbReference>
<dbReference type="PANTHER" id="PTHR32282">
    <property type="entry name" value="BINDING PROTEIN TRANSPEPTIDASE, PUTATIVE-RELATED"/>
    <property type="match status" value="1"/>
</dbReference>
<evidence type="ECO:0000313" key="13">
    <source>
        <dbReference type="EMBL" id="MFD1799413.1"/>
    </source>
</evidence>
<feature type="domain" description="Glycosyl transferase family 51" evidence="12">
    <location>
        <begin position="86"/>
        <end position="263"/>
    </location>
</feature>
<proteinExistence type="predicted"/>
<feature type="compositionally biased region" description="Low complexity" evidence="9">
    <location>
        <begin position="831"/>
        <end position="840"/>
    </location>
</feature>
<evidence type="ECO:0000259" key="11">
    <source>
        <dbReference type="Pfam" id="PF00905"/>
    </source>
</evidence>
<keyword evidence="10" id="KW-0812">Transmembrane</keyword>
<feature type="compositionally biased region" description="Low complexity" evidence="9">
    <location>
        <begin position="851"/>
        <end position="862"/>
    </location>
</feature>
<protein>
    <submittedName>
        <fullName evidence="13">PBP1A family penicillin-binding protein</fullName>
    </submittedName>
</protein>
<name>A0ABW4NLX2_9LACT</name>
<accession>A0ABW4NLX2</accession>
<feature type="domain" description="Penicillin-binding protein transpeptidase" evidence="11">
    <location>
        <begin position="358"/>
        <end position="627"/>
    </location>
</feature>
<feature type="compositionally biased region" description="Acidic residues" evidence="9">
    <location>
        <begin position="841"/>
        <end position="850"/>
    </location>
</feature>
<dbReference type="Gene3D" id="1.10.3810.10">
    <property type="entry name" value="Biosynthetic peptidoglycan transglycosylase-like"/>
    <property type="match status" value="1"/>
</dbReference>
<evidence type="ECO:0000256" key="1">
    <source>
        <dbReference type="ARBA" id="ARBA00022645"/>
    </source>
</evidence>
<evidence type="ECO:0000256" key="10">
    <source>
        <dbReference type="SAM" id="Phobius"/>
    </source>
</evidence>
<keyword evidence="3" id="KW-0328">Glycosyltransferase</keyword>
<feature type="region of interest" description="Disordered" evidence="9">
    <location>
        <begin position="1"/>
        <end position="30"/>
    </location>
</feature>
<dbReference type="InterPro" id="IPR050396">
    <property type="entry name" value="Glycosyltr_51/Transpeptidase"/>
</dbReference>
<dbReference type="SUPFAM" id="SSF53955">
    <property type="entry name" value="Lysozyme-like"/>
    <property type="match status" value="1"/>
</dbReference>
<dbReference type="InterPro" id="IPR023346">
    <property type="entry name" value="Lysozyme-like_dom_sf"/>
</dbReference>
<reference evidence="14" key="1">
    <citation type="journal article" date="2019" name="Int. J. Syst. Evol. Microbiol.">
        <title>The Global Catalogue of Microorganisms (GCM) 10K type strain sequencing project: providing services to taxonomists for standard genome sequencing and annotation.</title>
        <authorList>
            <consortium name="The Broad Institute Genomics Platform"/>
            <consortium name="The Broad Institute Genome Sequencing Center for Infectious Disease"/>
            <person name="Wu L."/>
            <person name="Ma J."/>
        </authorList>
    </citation>
    <scope>NUCLEOTIDE SEQUENCE [LARGE SCALE GENOMIC DNA]</scope>
    <source>
        <strain evidence="14">KCTC 42143</strain>
    </source>
</reference>
<dbReference type="EMBL" id="JBHUFF010000013">
    <property type="protein sequence ID" value="MFD1799413.1"/>
    <property type="molecule type" value="Genomic_DNA"/>
</dbReference>
<evidence type="ECO:0000256" key="3">
    <source>
        <dbReference type="ARBA" id="ARBA00022676"/>
    </source>
</evidence>
<keyword evidence="10" id="KW-1133">Transmembrane helix</keyword>
<dbReference type="NCBIfam" id="TIGR02074">
    <property type="entry name" value="PBP_1a_fam"/>
    <property type="match status" value="1"/>
</dbReference>
<dbReference type="Proteomes" id="UP001597285">
    <property type="component" value="Unassembled WGS sequence"/>
</dbReference>
<dbReference type="RefSeq" id="WP_058918394.1">
    <property type="nucleotide sequence ID" value="NZ_JBHSQC010000025.1"/>
</dbReference>
<keyword evidence="4" id="KW-0808">Transferase</keyword>
<dbReference type="InterPro" id="IPR001264">
    <property type="entry name" value="Glyco_trans_51"/>
</dbReference>
<evidence type="ECO:0000256" key="6">
    <source>
        <dbReference type="ARBA" id="ARBA00023268"/>
    </source>
</evidence>
<dbReference type="Gene3D" id="3.40.710.10">
    <property type="entry name" value="DD-peptidase/beta-lactamase superfamily"/>
    <property type="match status" value="1"/>
</dbReference>
<comment type="catalytic activity">
    <reaction evidence="7">
        <text>Preferential cleavage: (Ac)2-L-Lys-D-Ala-|-D-Ala. Also transpeptidation of peptidyl-alanyl moieties that are N-acyl substituents of D-alanine.</text>
        <dbReference type="EC" id="3.4.16.4"/>
    </reaction>
</comment>
<feature type="region of interest" description="Disordered" evidence="9">
    <location>
        <begin position="782"/>
        <end position="876"/>
    </location>
</feature>
<comment type="caution">
    <text evidence="13">The sequence shown here is derived from an EMBL/GenBank/DDBJ whole genome shotgun (WGS) entry which is preliminary data.</text>
</comment>
<organism evidence="13 14">
    <name type="scientific">Carnobacterium antarcticum</name>
    <dbReference type="NCBI Taxonomy" id="2126436"/>
    <lineage>
        <taxon>Bacteria</taxon>
        <taxon>Bacillati</taxon>
        <taxon>Bacillota</taxon>
        <taxon>Bacilli</taxon>
        <taxon>Lactobacillales</taxon>
        <taxon>Carnobacteriaceae</taxon>
        <taxon>Carnobacterium</taxon>
    </lineage>
</organism>
<evidence type="ECO:0000256" key="9">
    <source>
        <dbReference type="SAM" id="MobiDB-lite"/>
    </source>
</evidence>
<dbReference type="Pfam" id="PF00905">
    <property type="entry name" value="Transpeptidase"/>
    <property type="match status" value="1"/>
</dbReference>
<keyword evidence="6" id="KW-0511">Multifunctional enzyme</keyword>
<evidence type="ECO:0000256" key="5">
    <source>
        <dbReference type="ARBA" id="ARBA00022801"/>
    </source>
</evidence>
<evidence type="ECO:0000256" key="8">
    <source>
        <dbReference type="ARBA" id="ARBA00049902"/>
    </source>
</evidence>
<sequence length="876" mass="95550">MPEKKETMSRVSKKQNDKKRRSQPVKKKKAPTRPLWKTIVFGILIAFITALIAGAGLFAYYAASAPELTEKDLTGSISSDLLDDKGEVFYTLGGQNRDVVTEDQVPQVLKDAIISIEDQRFYTHKGIDPIRIGGAVVANLTKGFASEGGSTLTQQLIKLSVFSTDEADQTLKRKAQEAWLALKLEKTYTKEQILTFYINKVYMSDNNYGMSTASEYYYDKPLNELSLSQAAMLAGLPQSPNTYNPYTNPEKAEKRRNLVLTMMVDNKKLSTAEADEAKAVPIEDGLIDHSGDETNNLVFDSYLKEVIKEVKEKTKLDPYTAGLKIKTNLNMDAQQQVYDILNSDEYIAYPDEDIQAGVSMVDVKTGQLKAIGGGRNQEGQLSLNRASEMNRSVGSAIKPLSVYGPAIDYLNYSTYQQVVDEPYTFKAGGQLYNYDRSYRGQMSLREALIDSRNVPAAKILQEVGYPDTTEFLANLGIDVTKWNGETKGLVESNAIGGEITPIQLSAAYAAFSNGGDYTDPYTVSSVVLQNGQEIDLTPDTSKAMKDSTAYMITDILKDTVNSGTNKDLVTISGLPQAGKTGTTNYTDEEKAKYDIPSGGVPDSWFSGYTTNYSISVWVGYDDKYTDGHWLSPSSQQLPRKIYRSLMSHVSASVENSDWTKPASVVEVAVEAGSNPAKLPGPNTPSGSIVKELFVKGTQPTSVSTSFGEELKAPSGLKAAYDEEKDEISVQWDAYSLKDKTSKANYVLTVDGQAYETSDLSYVIQNPSEGKVDITLAVKANDKTGPKASTSVTVPEKEETEDSSADSSSESSEESSSQSSEESSSESENESSESSSSSSESSSEESSESAPEESSSSSQPTNEEAPDTDEPEKTPET</sequence>